<reference evidence="2" key="1">
    <citation type="journal article" date="2019" name="Sci. Rep.">
        <title>Draft genome of Tanacetum cinerariifolium, the natural source of mosquito coil.</title>
        <authorList>
            <person name="Yamashiro T."/>
            <person name="Shiraishi A."/>
            <person name="Satake H."/>
            <person name="Nakayama K."/>
        </authorList>
    </citation>
    <scope>NUCLEOTIDE SEQUENCE</scope>
</reference>
<accession>A0A699QU50</accession>
<feature type="compositionally biased region" description="Basic and acidic residues" evidence="1">
    <location>
        <begin position="65"/>
        <end position="80"/>
    </location>
</feature>
<name>A0A699QU50_TANCI</name>
<dbReference type="AlphaFoldDB" id="A0A699QU50"/>
<feature type="compositionally biased region" description="Basic and acidic residues" evidence="1">
    <location>
        <begin position="41"/>
        <end position="54"/>
    </location>
</feature>
<feature type="non-terminal residue" evidence="2">
    <location>
        <position position="107"/>
    </location>
</feature>
<feature type="compositionally biased region" description="Polar residues" evidence="1">
    <location>
        <begin position="55"/>
        <end position="64"/>
    </location>
</feature>
<dbReference type="EMBL" id="BKCJ011067050">
    <property type="protein sequence ID" value="GFC78719.1"/>
    <property type="molecule type" value="Genomic_DNA"/>
</dbReference>
<evidence type="ECO:0000313" key="2">
    <source>
        <dbReference type="EMBL" id="GFC78719.1"/>
    </source>
</evidence>
<proteinExistence type="predicted"/>
<gene>
    <name evidence="2" type="ORF">Tci_850689</name>
</gene>
<organism evidence="2">
    <name type="scientific">Tanacetum cinerariifolium</name>
    <name type="common">Dalmatian daisy</name>
    <name type="synonym">Chrysanthemum cinerariifolium</name>
    <dbReference type="NCBI Taxonomy" id="118510"/>
    <lineage>
        <taxon>Eukaryota</taxon>
        <taxon>Viridiplantae</taxon>
        <taxon>Streptophyta</taxon>
        <taxon>Embryophyta</taxon>
        <taxon>Tracheophyta</taxon>
        <taxon>Spermatophyta</taxon>
        <taxon>Magnoliopsida</taxon>
        <taxon>eudicotyledons</taxon>
        <taxon>Gunneridae</taxon>
        <taxon>Pentapetalae</taxon>
        <taxon>asterids</taxon>
        <taxon>campanulids</taxon>
        <taxon>Asterales</taxon>
        <taxon>Asteraceae</taxon>
        <taxon>Asteroideae</taxon>
        <taxon>Anthemideae</taxon>
        <taxon>Anthemidinae</taxon>
        <taxon>Tanacetum</taxon>
    </lineage>
</organism>
<evidence type="ECO:0000256" key="1">
    <source>
        <dbReference type="SAM" id="MobiDB-lite"/>
    </source>
</evidence>
<feature type="region of interest" description="Disordered" evidence="1">
    <location>
        <begin position="18"/>
        <end position="107"/>
    </location>
</feature>
<sequence>MSRANEHLAKVRIIVPKQMASSGTCPPVTERDEPNDYTPATEERRRCSYRRDNTVNKPNTMPKDNTSDDHTKGIKPEKRCTRLPPPEDEAEWMNQTTHSFLTPQGSY</sequence>
<protein>
    <submittedName>
        <fullName evidence="2">Uncharacterized protein</fullName>
    </submittedName>
</protein>
<feature type="compositionally biased region" description="Polar residues" evidence="1">
    <location>
        <begin position="93"/>
        <end position="107"/>
    </location>
</feature>
<comment type="caution">
    <text evidence="2">The sequence shown here is derived from an EMBL/GenBank/DDBJ whole genome shotgun (WGS) entry which is preliminary data.</text>
</comment>